<comment type="caution">
    <text evidence="2">The sequence shown here is derived from an EMBL/GenBank/DDBJ whole genome shotgun (WGS) entry which is preliminary data.</text>
</comment>
<organism evidence="2 3">
    <name type="scientific">Elizabethkingia ursingii</name>
    <dbReference type="NCBI Taxonomy" id="1756150"/>
    <lineage>
        <taxon>Bacteria</taxon>
        <taxon>Pseudomonadati</taxon>
        <taxon>Bacteroidota</taxon>
        <taxon>Flavobacteriia</taxon>
        <taxon>Flavobacteriales</taxon>
        <taxon>Weeksellaceae</taxon>
        <taxon>Elizabethkingia</taxon>
    </lineage>
</organism>
<evidence type="ECO:0000256" key="1">
    <source>
        <dbReference type="SAM" id="SignalP"/>
    </source>
</evidence>
<dbReference type="SUPFAM" id="SSF49464">
    <property type="entry name" value="Carboxypeptidase regulatory domain-like"/>
    <property type="match status" value="1"/>
</dbReference>
<evidence type="ECO:0008006" key="4">
    <source>
        <dbReference type="Google" id="ProtNLM"/>
    </source>
</evidence>
<keyword evidence="1" id="KW-0732">Signal</keyword>
<proteinExistence type="predicted"/>
<dbReference type="PROSITE" id="PS51257">
    <property type="entry name" value="PROKAR_LIPOPROTEIN"/>
    <property type="match status" value="1"/>
</dbReference>
<dbReference type="Proteomes" id="UP000190016">
    <property type="component" value="Unassembled WGS sequence"/>
</dbReference>
<sequence length="104" mass="11962">MKKIFLYICLCLCFCLSFSCSENYGYIYDIDNKKPLEGVTVEDIDTSINKIETGTDGKFSFSECGNLIIKKEGYKTDTLEKYGCKPDGKCFDGHIFYMKRIKDK</sequence>
<evidence type="ECO:0000313" key="2">
    <source>
        <dbReference type="EMBL" id="OPB94434.1"/>
    </source>
</evidence>
<dbReference type="RefSeq" id="WP_131828995.1">
    <property type="nucleotide sequence ID" value="NZ_MBDS01000001.1"/>
</dbReference>
<keyword evidence="3" id="KW-1185">Reference proteome</keyword>
<evidence type="ECO:0000313" key="3">
    <source>
        <dbReference type="Proteomes" id="UP000190016"/>
    </source>
</evidence>
<name>A0ABX3NCS4_9FLAO</name>
<dbReference type="InterPro" id="IPR008969">
    <property type="entry name" value="CarboxyPept-like_regulatory"/>
</dbReference>
<dbReference type="EMBL" id="MBDS01000001">
    <property type="protein sequence ID" value="OPB94434.1"/>
    <property type="molecule type" value="Genomic_DNA"/>
</dbReference>
<gene>
    <name evidence="2" type="ORF">BB021_17665</name>
</gene>
<accession>A0ABX3NCS4</accession>
<protein>
    <recommendedName>
        <fullName evidence="4">Lipoprotein</fullName>
    </recommendedName>
</protein>
<feature type="signal peptide" evidence="1">
    <location>
        <begin position="1"/>
        <end position="21"/>
    </location>
</feature>
<reference evidence="2 3" key="1">
    <citation type="submission" date="2016-07" db="EMBL/GenBank/DDBJ databases">
        <title>Revisiting the Taxonomy of the Elizabethkingia Genus based on Whole-Genome Sequencing, Optical Mapping, and MALDI-TOF.</title>
        <authorList>
            <person name="Nicholson A.C."/>
        </authorList>
    </citation>
    <scope>NUCLEOTIDE SEQUENCE [LARGE SCALE GENOMIC DNA]</scope>
    <source>
        <strain evidence="2 3">C1558</strain>
    </source>
</reference>
<feature type="chain" id="PRO_5046600967" description="Lipoprotein" evidence="1">
    <location>
        <begin position="22"/>
        <end position="104"/>
    </location>
</feature>